<evidence type="ECO:0000256" key="1">
    <source>
        <dbReference type="ARBA" id="ARBA00010458"/>
    </source>
</evidence>
<feature type="domain" description="HotDog ACOT-type" evidence="4">
    <location>
        <begin position="6"/>
        <end position="118"/>
    </location>
</feature>
<dbReference type="InterPro" id="IPR040170">
    <property type="entry name" value="Cytosol_ACT"/>
</dbReference>
<dbReference type="InterPro" id="IPR029069">
    <property type="entry name" value="HotDog_dom_sf"/>
</dbReference>
<dbReference type="Proteomes" id="UP000661507">
    <property type="component" value="Unassembled WGS sequence"/>
</dbReference>
<organism evidence="5 6">
    <name type="scientific">Neoroseomonas lacus</name>
    <dbReference type="NCBI Taxonomy" id="287609"/>
    <lineage>
        <taxon>Bacteria</taxon>
        <taxon>Pseudomonadati</taxon>
        <taxon>Pseudomonadota</taxon>
        <taxon>Alphaproteobacteria</taxon>
        <taxon>Acetobacterales</taxon>
        <taxon>Acetobacteraceae</taxon>
        <taxon>Neoroseomonas</taxon>
    </lineage>
</organism>
<dbReference type="GO" id="GO:0006637">
    <property type="term" value="P:acyl-CoA metabolic process"/>
    <property type="evidence" value="ECO:0007669"/>
    <property type="project" value="TreeGrafter"/>
</dbReference>
<comment type="caution">
    <text evidence="5">The sequence shown here is derived from an EMBL/GenBank/DDBJ whole genome shotgun (WGS) entry which is preliminary data.</text>
</comment>
<dbReference type="Pfam" id="PF03061">
    <property type="entry name" value="4HBT"/>
    <property type="match status" value="1"/>
</dbReference>
<dbReference type="PROSITE" id="PS51770">
    <property type="entry name" value="HOTDOG_ACOT"/>
    <property type="match status" value="1"/>
</dbReference>
<dbReference type="PANTHER" id="PTHR11049">
    <property type="entry name" value="ACYL COENZYME A THIOESTER HYDROLASE"/>
    <property type="match status" value="1"/>
</dbReference>
<accession>A0A917KRF0</accession>
<reference evidence="5" key="1">
    <citation type="journal article" date="2014" name="Int. J. Syst. Evol. Microbiol.">
        <title>Complete genome sequence of Corynebacterium casei LMG S-19264T (=DSM 44701T), isolated from a smear-ripened cheese.</title>
        <authorList>
            <consortium name="US DOE Joint Genome Institute (JGI-PGF)"/>
            <person name="Walter F."/>
            <person name="Albersmeier A."/>
            <person name="Kalinowski J."/>
            <person name="Ruckert C."/>
        </authorList>
    </citation>
    <scope>NUCLEOTIDE SEQUENCE</scope>
    <source>
        <strain evidence="5">CGMCC 1.3617</strain>
    </source>
</reference>
<reference evidence="5" key="2">
    <citation type="submission" date="2020-09" db="EMBL/GenBank/DDBJ databases">
        <authorList>
            <person name="Sun Q."/>
            <person name="Zhou Y."/>
        </authorList>
    </citation>
    <scope>NUCLEOTIDE SEQUENCE</scope>
    <source>
        <strain evidence="5">CGMCC 1.3617</strain>
    </source>
</reference>
<evidence type="ECO:0000259" key="4">
    <source>
        <dbReference type="PROSITE" id="PS51770"/>
    </source>
</evidence>
<dbReference type="CDD" id="cd03442">
    <property type="entry name" value="BFIT_BACH"/>
    <property type="match status" value="1"/>
</dbReference>
<sequence>MSAVPPDEAPQIRVIAMPADANPAGDIFGGWLMAHMDQAGASVAFRSARGRVATVAVEAMTFHLPVHVGDEVSLYGRLLGTGRTSIRVHVEAWRRDRTTEDAARVTEATFTFVALDDDGRPRPVPAA</sequence>
<dbReference type="GO" id="GO:0009062">
    <property type="term" value="P:fatty acid catabolic process"/>
    <property type="evidence" value="ECO:0007669"/>
    <property type="project" value="TreeGrafter"/>
</dbReference>
<dbReference type="GO" id="GO:0052816">
    <property type="term" value="F:long-chain fatty acyl-CoA hydrolase activity"/>
    <property type="evidence" value="ECO:0007669"/>
    <property type="project" value="TreeGrafter"/>
</dbReference>
<evidence type="ECO:0000313" key="6">
    <source>
        <dbReference type="Proteomes" id="UP000661507"/>
    </source>
</evidence>
<evidence type="ECO:0000256" key="3">
    <source>
        <dbReference type="PROSITE-ProRule" id="PRU01106"/>
    </source>
</evidence>
<name>A0A917KRF0_9PROT</name>
<comment type="similarity">
    <text evidence="1">Belongs to the acyl coenzyme A hydrolase family.</text>
</comment>
<gene>
    <name evidence="5" type="ORF">GCM10011320_37370</name>
</gene>
<dbReference type="SUPFAM" id="SSF54637">
    <property type="entry name" value="Thioesterase/thiol ester dehydrase-isomerase"/>
    <property type="match status" value="1"/>
</dbReference>
<proteinExistence type="inferred from homology"/>
<dbReference type="InterPro" id="IPR033120">
    <property type="entry name" value="HOTDOG_ACOT"/>
</dbReference>
<dbReference type="Gene3D" id="3.10.129.10">
    <property type="entry name" value="Hotdog Thioesterase"/>
    <property type="match status" value="1"/>
</dbReference>
<keyword evidence="2 3" id="KW-0378">Hydrolase</keyword>
<dbReference type="InterPro" id="IPR006683">
    <property type="entry name" value="Thioestr_dom"/>
</dbReference>
<dbReference type="AlphaFoldDB" id="A0A917KRF0"/>
<dbReference type="EMBL" id="BMKW01000009">
    <property type="protein sequence ID" value="GGJ26419.1"/>
    <property type="molecule type" value="Genomic_DNA"/>
</dbReference>
<dbReference type="PANTHER" id="PTHR11049:SF5">
    <property type="entry name" value="ACYL-COA THIOESTER HYDROLASE YCIA"/>
    <property type="match status" value="1"/>
</dbReference>
<dbReference type="GO" id="GO:0005829">
    <property type="term" value="C:cytosol"/>
    <property type="evidence" value="ECO:0007669"/>
    <property type="project" value="TreeGrafter"/>
</dbReference>
<evidence type="ECO:0000313" key="5">
    <source>
        <dbReference type="EMBL" id="GGJ26419.1"/>
    </source>
</evidence>
<protein>
    <submittedName>
        <fullName evidence="5">Acyl-CoA thioesterase</fullName>
    </submittedName>
</protein>
<keyword evidence="6" id="KW-1185">Reference proteome</keyword>
<evidence type="ECO:0000256" key="2">
    <source>
        <dbReference type="ARBA" id="ARBA00022801"/>
    </source>
</evidence>